<comment type="caution">
    <text evidence="5">The sequence shown here is derived from an EMBL/GenBank/DDBJ whole genome shotgun (WGS) entry which is preliminary data.</text>
</comment>
<feature type="domain" description="HTH myb-type" evidence="4">
    <location>
        <begin position="471"/>
        <end position="526"/>
    </location>
</feature>
<dbReference type="Gene3D" id="1.10.10.60">
    <property type="entry name" value="Homeodomain-like"/>
    <property type="match status" value="1"/>
</dbReference>
<feature type="compositionally biased region" description="Basic and acidic residues" evidence="2">
    <location>
        <begin position="352"/>
        <end position="364"/>
    </location>
</feature>
<dbReference type="SMART" id="SM00717">
    <property type="entry name" value="SANT"/>
    <property type="match status" value="1"/>
</dbReference>
<evidence type="ECO:0000259" key="4">
    <source>
        <dbReference type="PROSITE" id="PS51294"/>
    </source>
</evidence>
<dbReference type="PANTHER" id="PTHR46993">
    <property type="entry name" value="MYB TRANSCRIPTION FACTOR"/>
    <property type="match status" value="1"/>
</dbReference>
<dbReference type="EMBL" id="JAGGNH010000008">
    <property type="protein sequence ID" value="KAJ0966193.1"/>
    <property type="molecule type" value="Genomic_DNA"/>
</dbReference>
<evidence type="ECO:0000256" key="1">
    <source>
        <dbReference type="ARBA" id="ARBA00023125"/>
    </source>
</evidence>
<feature type="compositionally biased region" description="Low complexity" evidence="2">
    <location>
        <begin position="291"/>
        <end position="300"/>
    </location>
</feature>
<dbReference type="OrthoDB" id="664249at2759"/>
<accession>A0A9D5C4N4</accession>
<keyword evidence="6" id="KW-1185">Reference proteome</keyword>
<evidence type="ECO:0000259" key="3">
    <source>
        <dbReference type="PROSITE" id="PS50090"/>
    </source>
</evidence>
<proteinExistence type="predicted"/>
<evidence type="ECO:0000313" key="5">
    <source>
        <dbReference type="EMBL" id="KAJ0966193.1"/>
    </source>
</evidence>
<feature type="compositionally biased region" description="Basic residues" evidence="2">
    <location>
        <begin position="445"/>
        <end position="456"/>
    </location>
</feature>
<keyword evidence="1" id="KW-0238">DNA-binding</keyword>
<dbReference type="InterPro" id="IPR009057">
    <property type="entry name" value="Homeodomain-like_sf"/>
</dbReference>
<evidence type="ECO:0000313" key="6">
    <source>
        <dbReference type="Proteomes" id="UP001085076"/>
    </source>
</evidence>
<sequence>MDMDDDFSAGEVLEFVLREPIEDWLANLLFLAIPVSSPLSPCLVRTMLIRRLASDLSFRSISEHSLQSLEYLHHLHHRNDPSYSLRDAYCAVAVECTASFLRSSHSDDDGEFFSAVNRIWNCRMEDLVTAEETAGLVWYGLERARREMEQAVVDSRVRDALKMRDTKKEALEVLRVYLREETLKMGPPFLVILADSIGESENRVIDPPLVELKEQDSEALAKGGVSGTKINPLPSPEVMMVKEGLRASCLDLQRVVRDPLPDAVALATKVSMEMPANMVAEGEGSIRDGNGAASTNDAGSDSGGSGNTDDHHDVDEADDDVVVVAAATTAEMMNSKQEAYPIVSSIEEGDHDGDADITRNDKGNEGVPQPDDVDPNVSHLQVDKGKGKIGDVSGGSRRIDNTKVTMNDVPAQKRSMMDWNPTAKTYEWDEKSGDSSSNESQGPLKKPRLPSSKKRVVSPLKIRENSGFAGRRKKLRWTALEEDTLRSAVKIHGKGNWKLIKSCHPEIFENRTEVDLKDKWRNLTRN</sequence>
<name>A0A9D5C4N4_9LILI</name>
<organism evidence="5 6">
    <name type="scientific">Dioscorea zingiberensis</name>
    <dbReference type="NCBI Taxonomy" id="325984"/>
    <lineage>
        <taxon>Eukaryota</taxon>
        <taxon>Viridiplantae</taxon>
        <taxon>Streptophyta</taxon>
        <taxon>Embryophyta</taxon>
        <taxon>Tracheophyta</taxon>
        <taxon>Spermatophyta</taxon>
        <taxon>Magnoliopsida</taxon>
        <taxon>Liliopsida</taxon>
        <taxon>Dioscoreales</taxon>
        <taxon>Dioscoreaceae</taxon>
        <taxon>Dioscorea</taxon>
    </lineage>
</organism>
<reference evidence="5" key="1">
    <citation type="submission" date="2021-03" db="EMBL/GenBank/DDBJ databases">
        <authorList>
            <person name="Li Z."/>
            <person name="Yang C."/>
        </authorList>
    </citation>
    <scope>NUCLEOTIDE SEQUENCE</scope>
    <source>
        <strain evidence="5">Dzin_1.0</strain>
        <tissue evidence="5">Leaf</tissue>
    </source>
</reference>
<dbReference type="Proteomes" id="UP001085076">
    <property type="component" value="Miscellaneous, Linkage group lg08"/>
</dbReference>
<dbReference type="InterPro" id="IPR001005">
    <property type="entry name" value="SANT/Myb"/>
</dbReference>
<protein>
    <submittedName>
        <fullName evidence="5">Uncharacterized protein</fullName>
    </submittedName>
</protein>
<reference evidence="5" key="2">
    <citation type="journal article" date="2022" name="Hortic Res">
        <title>The genome of Dioscorea zingiberensis sheds light on the biosynthesis, origin and evolution of the medicinally important diosgenin saponins.</title>
        <authorList>
            <person name="Li Y."/>
            <person name="Tan C."/>
            <person name="Li Z."/>
            <person name="Guo J."/>
            <person name="Li S."/>
            <person name="Chen X."/>
            <person name="Wang C."/>
            <person name="Dai X."/>
            <person name="Yang H."/>
            <person name="Song W."/>
            <person name="Hou L."/>
            <person name="Xu J."/>
            <person name="Tong Z."/>
            <person name="Xu A."/>
            <person name="Yuan X."/>
            <person name="Wang W."/>
            <person name="Yang Q."/>
            <person name="Chen L."/>
            <person name="Sun Z."/>
            <person name="Wang K."/>
            <person name="Pan B."/>
            <person name="Chen J."/>
            <person name="Bao Y."/>
            <person name="Liu F."/>
            <person name="Qi X."/>
            <person name="Gang D.R."/>
            <person name="Wen J."/>
            <person name="Li J."/>
        </authorList>
    </citation>
    <scope>NUCLEOTIDE SEQUENCE</scope>
    <source>
        <strain evidence="5">Dzin_1.0</strain>
    </source>
</reference>
<dbReference type="AlphaFoldDB" id="A0A9D5C4N4"/>
<feature type="region of interest" description="Disordered" evidence="2">
    <location>
        <begin position="347"/>
        <end position="456"/>
    </location>
</feature>
<evidence type="ECO:0000256" key="2">
    <source>
        <dbReference type="SAM" id="MobiDB-lite"/>
    </source>
</evidence>
<dbReference type="PROSITE" id="PS51294">
    <property type="entry name" value="HTH_MYB"/>
    <property type="match status" value="1"/>
</dbReference>
<feature type="region of interest" description="Disordered" evidence="2">
    <location>
        <begin position="282"/>
        <end position="315"/>
    </location>
</feature>
<dbReference type="GO" id="GO:0003677">
    <property type="term" value="F:DNA binding"/>
    <property type="evidence" value="ECO:0007669"/>
    <property type="project" value="UniProtKB-KW"/>
</dbReference>
<dbReference type="Pfam" id="PF00249">
    <property type="entry name" value="Myb_DNA-binding"/>
    <property type="match status" value="1"/>
</dbReference>
<feature type="domain" description="Myb-like" evidence="3">
    <location>
        <begin position="469"/>
        <end position="524"/>
    </location>
</feature>
<dbReference type="SUPFAM" id="SSF46689">
    <property type="entry name" value="Homeodomain-like"/>
    <property type="match status" value="1"/>
</dbReference>
<dbReference type="CDD" id="cd11660">
    <property type="entry name" value="SANT_TRF"/>
    <property type="match status" value="1"/>
</dbReference>
<dbReference type="PANTHER" id="PTHR46993:SF6">
    <property type="entry name" value="MYB TRANSCRIPTION FACTOR"/>
    <property type="match status" value="1"/>
</dbReference>
<dbReference type="InterPro" id="IPR017930">
    <property type="entry name" value="Myb_dom"/>
</dbReference>
<gene>
    <name evidence="5" type="ORF">J5N97_027331</name>
</gene>
<dbReference type="PROSITE" id="PS50090">
    <property type="entry name" value="MYB_LIKE"/>
    <property type="match status" value="1"/>
</dbReference>